<sequence>MNGKSWLTGSFLVGICSLALAVPAFGVDADPTPAPIPSASSTPVPEPTPTPTPSSSATTTTPLPHEILMATPSATPTPSTNSYGEVCPTVYGSWTRGCPTVPNPDPGCVTGRGLCPGEHAGWALVDENGNVTGGVIVCTPEVCGANSPLVPGNPGYGGGYWAGQRLVLQTVQDPVEAAAAANGIGNVAGYSSGARYNFATGQWTLQAGNDTYNMAIAYPSGSDHLTLIYGGSEETPATSSTRPGGTPSGEPGEEPQAPSATWIALSQSFVPPTTLQAEYPVVITEAAAERRIDLAAQLVSSLGYGQIGSAVDQAKRLQWVYIWSGLRALPEDERAAVREDLRTTAINSGAERDLVTMAAGLTRLDLATTVAQAVTDGSSSATTPAQQISCINALTIGRVRVARAACTS</sequence>
<protein>
    <submittedName>
        <fullName evidence="2">Unannotated protein</fullName>
    </submittedName>
</protein>
<dbReference type="EMBL" id="CAEZWW010000019">
    <property type="protein sequence ID" value="CAB4664562.1"/>
    <property type="molecule type" value="Genomic_DNA"/>
</dbReference>
<reference evidence="2" key="1">
    <citation type="submission" date="2020-05" db="EMBL/GenBank/DDBJ databases">
        <authorList>
            <person name="Chiriac C."/>
            <person name="Salcher M."/>
            <person name="Ghai R."/>
            <person name="Kavagutti S V."/>
        </authorList>
    </citation>
    <scope>NUCLEOTIDE SEQUENCE</scope>
</reference>
<proteinExistence type="predicted"/>
<feature type="region of interest" description="Disordered" evidence="1">
    <location>
        <begin position="33"/>
        <end position="61"/>
    </location>
</feature>
<accession>A0A6J6LS90</accession>
<feature type="region of interest" description="Disordered" evidence="1">
    <location>
        <begin position="229"/>
        <end position="258"/>
    </location>
</feature>
<evidence type="ECO:0000256" key="1">
    <source>
        <dbReference type="SAM" id="MobiDB-lite"/>
    </source>
</evidence>
<evidence type="ECO:0000313" key="2">
    <source>
        <dbReference type="EMBL" id="CAB4664562.1"/>
    </source>
</evidence>
<gene>
    <name evidence="2" type="ORF">UFOPK2310_00275</name>
</gene>
<name>A0A6J6LS90_9ZZZZ</name>
<dbReference type="AlphaFoldDB" id="A0A6J6LS90"/>
<feature type="compositionally biased region" description="Low complexity" evidence="1">
    <location>
        <begin position="238"/>
        <end position="250"/>
    </location>
</feature>
<organism evidence="2">
    <name type="scientific">freshwater metagenome</name>
    <dbReference type="NCBI Taxonomy" id="449393"/>
    <lineage>
        <taxon>unclassified sequences</taxon>
        <taxon>metagenomes</taxon>
        <taxon>ecological metagenomes</taxon>
    </lineage>
</organism>